<organism evidence="2 3">
    <name type="scientific">Janthinobacterium svalbardensis</name>
    <dbReference type="NCBI Taxonomy" id="368607"/>
    <lineage>
        <taxon>Bacteria</taxon>
        <taxon>Pseudomonadati</taxon>
        <taxon>Pseudomonadota</taxon>
        <taxon>Betaproteobacteria</taxon>
        <taxon>Burkholderiales</taxon>
        <taxon>Oxalobacteraceae</taxon>
        <taxon>Janthinobacterium</taxon>
    </lineage>
</organism>
<evidence type="ECO:0000313" key="2">
    <source>
        <dbReference type="EMBL" id="ATD61901.1"/>
    </source>
</evidence>
<keyword evidence="3" id="KW-1185">Reference proteome</keyword>
<proteinExistence type="predicted"/>
<dbReference type="Proteomes" id="UP000218437">
    <property type="component" value="Chromosome"/>
</dbReference>
<dbReference type="InterPro" id="IPR003615">
    <property type="entry name" value="HNH_nuc"/>
</dbReference>
<evidence type="ECO:0000313" key="3">
    <source>
        <dbReference type="Proteomes" id="UP000218437"/>
    </source>
</evidence>
<evidence type="ECO:0000259" key="1">
    <source>
        <dbReference type="Pfam" id="PF13391"/>
    </source>
</evidence>
<protein>
    <recommendedName>
        <fullName evidence="1">HNH nuclease domain-containing protein</fullName>
    </recommendedName>
</protein>
<accession>A0A290WYF0</accession>
<dbReference type="Pfam" id="PF13391">
    <property type="entry name" value="HNH_2"/>
    <property type="match status" value="1"/>
</dbReference>
<dbReference type="KEGG" id="jsv:CNX70_18320"/>
<dbReference type="EMBL" id="CP023422">
    <property type="protein sequence ID" value="ATD61901.1"/>
    <property type="molecule type" value="Genomic_DNA"/>
</dbReference>
<reference evidence="2 3" key="1">
    <citation type="submission" date="2017-09" db="EMBL/GenBank/DDBJ databases">
        <title>Complete genome sequence of Janthinobacterium svalbardensis PAMC 27463.</title>
        <authorList>
            <person name="Cho Y.-J."/>
            <person name="Cho A."/>
            <person name="Kim O.-S."/>
            <person name="Lee J.-I."/>
        </authorList>
    </citation>
    <scope>NUCLEOTIDE SEQUENCE [LARGE SCALE GENOMIC DNA]</scope>
    <source>
        <strain evidence="2 3">PAMC 27463</strain>
    </source>
</reference>
<name>A0A290WYF0_9BURK</name>
<gene>
    <name evidence="2" type="ORF">CNX70_18320</name>
</gene>
<feature type="domain" description="HNH nuclease" evidence="1">
    <location>
        <begin position="196"/>
        <end position="247"/>
    </location>
</feature>
<sequence length="300" mass="33509">MAHENLSKGQQKVPEADTFFINSDATSNNEFSFHNEWLVRGVAVTSGGPEFLEKIKRPKRGDTLLLWVNKIGIVAAGTVLDDAPVIVYRGGGVVSPNEPEEYHRMVRWYADLRSTPVSSAEVVVFHGTNPRQAFGALNKGKEAILALIASRVEQNDIHDLLSRGKGRSTEIEILCQARRGQGRYRDELLALWDRKCAVTGCDLEPVLRASHALSWQGATDQQRLDPHNGLPLIATLDALFDRGLISFADDGAMFCSPSLLGRHRELIGLPAPLRIVLREEQKYYLRMHRQRFAFCSPPQD</sequence>
<dbReference type="RefSeq" id="WP_096235922.1">
    <property type="nucleotide sequence ID" value="NZ_CP023422.1"/>
</dbReference>
<dbReference type="AlphaFoldDB" id="A0A290WYF0"/>